<feature type="compositionally biased region" description="Basic and acidic residues" evidence="1">
    <location>
        <begin position="36"/>
        <end position="48"/>
    </location>
</feature>
<name>A0A1S1MWR5_9GAMM</name>
<organism evidence="2 3">
    <name type="scientific">Pseudoalteromonas amylolytica</name>
    <dbReference type="NCBI Taxonomy" id="1859457"/>
    <lineage>
        <taxon>Bacteria</taxon>
        <taxon>Pseudomonadati</taxon>
        <taxon>Pseudomonadota</taxon>
        <taxon>Gammaproteobacteria</taxon>
        <taxon>Alteromonadales</taxon>
        <taxon>Pseudoalteromonadaceae</taxon>
        <taxon>Pseudoalteromonas</taxon>
    </lineage>
</organism>
<accession>A0A1S1MWR5</accession>
<proteinExistence type="predicted"/>
<dbReference type="AlphaFoldDB" id="A0A1S1MWR5"/>
<dbReference type="EMBL" id="MKJU01000003">
    <property type="protein sequence ID" value="OHU93224.1"/>
    <property type="molecule type" value="Genomic_DNA"/>
</dbReference>
<feature type="region of interest" description="Disordered" evidence="1">
    <location>
        <begin position="31"/>
        <end position="50"/>
    </location>
</feature>
<keyword evidence="3" id="KW-1185">Reference proteome</keyword>
<dbReference type="OrthoDB" id="6290542at2"/>
<sequence>MKAKIVIAVICTVVIGYLGWSVYVPKDEVQPQTKKPKVEMEKEHKDPEVEQQSVVAAKKSVGEILERAKRHRETSDVIEQAAKVDPDKEEEYYKFVITSFPHLKDQVNAYREATRVQKERLAELASRVEKRNKDFVATGSASQSLDDDILYEQNQIAENARVLGKQAMALTEAIRQAAYN</sequence>
<dbReference type="RefSeq" id="WP_070982792.1">
    <property type="nucleotide sequence ID" value="NZ_MKJU01000003.1"/>
</dbReference>
<evidence type="ECO:0000313" key="2">
    <source>
        <dbReference type="EMBL" id="OHU93224.1"/>
    </source>
</evidence>
<protein>
    <submittedName>
        <fullName evidence="2">Uncharacterized protein</fullName>
    </submittedName>
</protein>
<dbReference type="STRING" id="1859457.BET10_01910"/>
<gene>
    <name evidence="2" type="ORF">BET10_01910</name>
</gene>
<dbReference type="Proteomes" id="UP000179786">
    <property type="component" value="Unassembled WGS sequence"/>
</dbReference>
<reference evidence="2 3" key="1">
    <citation type="submission" date="2016-09" db="EMBL/GenBank/DDBJ databases">
        <title>Pseudoalteromonas amylolytica sp. nov., isolated from the surface seawater.</title>
        <authorList>
            <person name="Wu Y.-H."/>
            <person name="Cheng H."/>
            <person name="Jin X.-B."/>
            <person name="Wang C.-S."/>
            <person name="Xu X.-W."/>
        </authorList>
    </citation>
    <scope>NUCLEOTIDE SEQUENCE [LARGE SCALE GENOMIC DNA]</scope>
    <source>
        <strain evidence="2 3">JW1</strain>
    </source>
</reference>
<comment type="caution">
    <text evidence="2">The sequence shown here is derived from an EMBL/GenBank/DDBJ whole genome shotgun (WGS) entry which is preliminary data.</text>
</comment>
<evidence type="ECO:0000256" key="1">
    <source>
        <dbReference type="SAM" id="MobiDB-lite"/>
    </source>
</evidence>
<evidence type="ECO:0000313" key="3">
    <source>
        <dbReference type="Proteomes" id="UP000179786"/>
    </source>
</evidence>